<dbReference type="InterPro" id="IPR003754">
    <property type="entry name" value="4pyrrol_synth_uPrphyn_synth"/>
</dbReference>
<dbReference type="Pfam" id="PF02602">
    <property type="entry name" value="HEM4"/>
    <property type="match status" value="1"/>
</dbReference>
<dbReference type="InterPro" id="IPR036108">
    <property type="entry name" value="4pyrrol_syn_uPrphyn_synt_sf"/>
</dbReference>
<dbReference type="InterPro" id="IPR039793">
    <property type="entry name" value="UROS/Hem4"/>
</dbReference>
<evidence type="ECO:0000313" key="3">
    <source>
        <dbReference type="Proteomes" id="UP001596391"/>
    </source>
</evidence>
<dbReference type="PANTHER" id="PTHR40082:SF1">
    <property type="entry name" value="BLR5956 PROTEIN"/>
    <property type="match status" value="1"/>
</dbReference>
<dbReference type="Proteomes" id="UP001596391">
    <property type="component" value="Unassembled WGS sequence"/>
</dbReference>
<evidence type="ECO:0000259" key="1">
    <source>
        <dbReference type="Pfam" id="PF02602"/>
    </source>
</evidence>
<dbReference type="EMBL" id="JBHSWI010000001">
    <property type="protein sequence ID" value="MFC6647055.1"/>
    <property type="molecule type" value="Genomic_DNA"/>
</dbReference>
<proteinExistence type="predicted"/>
<dbReference type="Gene3D" id="3.40.50.10090">
    <property type="match status" value="2"/>
</dbReference>
<dbReference type="SUPFAM" id="SSF69618">
    <property type="entry name" value="HemD-like"/>
    <property type="match status" value="1"/>
</dbReference>
<accession>A0ABW1ZDJ5</accession>
<sequence length="250" mass="26301">MPTSPRILVTRALHQASALEAELRALGAEPVVIPSIEIVAPESFAALDNAFMAISMFDWLLFTSANAVEAALGRGLYERWSTARRRPRVAAIGNATARQLVAAGLSVELLPEKAVAESFAEVLLANSQAGQRFLLIRAAEAREVLPDALTAAGRDVVIAPAYRNVIPHESADALRALFATAPPDAITFTSSSAVSHLLALFEAAGIALPENVRRVSIGPVTSATLAEAGYPAHAEAREATVRALAEACMS</sequence>
<comment type="caution">
    <text evidence="2">The sequence shown here is derived from an EMBL/GenBank/DDBJ whole genome shotgun (WGS) entry which is preliminary data.</text>
</comment>
<dbReference type="PANTHER" id="PTHR40082">
    <property type="entry name" value="BLR5956 PROTEIN"/>
    <property type="match status" value="1"/>
</dbReference>
<dbReference type="CDD" id="cd06578">
    <property type="entry name" value="HemD"/>
    <property type="match status" value="1"/>
</dbReference>
<evidence type="ECO:0000313" key="2">
    <source>
        <dbReference type="EMBL" id="MFC6647055.1"/>
    </source>
</evidence>
<organism evidence="2 3">
    <name type="scientific">Granulicella cerasi</name>
    <dbReference type="NCBI Taxonomy" id="741063"/>
    <lineage>
        <taxon>Bacteria</taxon>
        <taxon>Pseudomonadati</taxon>
        <taxon>Acidobacteriota</taxon>
        <taxon>Terriglobia</taxon>
        <taxon>Terriglobales</taxon>
        <taxon>Acidobacteriaceae</taxon>
        <taxon>Granulicella</taxon>
    </lineage>
</organism>
<name>A0ABW1ZDJ5_9BACT</name>
<protein>
    <submittedName>
        <fullName evidence="2">Uroporphyrinogen-III synthase</fullName>
    </submittedName>
</protein>
<gene>
    <name evidence="2" type="ORF">ACFQBQ_16030</name>
</gene>
<feature type="domain" description="Tetrapyrrole biosynthesis uroporphyrinogen III synthase" evidence="1">
    <location>
        <begin position="18"/>
        <end position="245"/>
    </location>
</feature>
<dbReference type="RefSeq" id="WP_263371012.1">
    <property type="nucleotide sequence ID" value="NZ_JAGSYD010000002.1"/>
</dbReference>
<keyword evidence="3" id="KW-1185">Reference proteome</keyword>
<reference evidence="3" key="1">
    <citation type="journal article" date="2019" name="Int. J. Syst. Evol. Microbiol.">
        <title>The Global Catalogue of Microorganisms (GCM) 10K type strain sequencing project: providing services to taxonomists for standard genome sequencing and annotation.</title>
        <authorList>
            <consortium name="The Broad Institute Genomics Platform"/>
            <consortium name="The Broad Institute Genome Sequencing Center for Infectious Disease"/>
            <person name="Wu L."/>
            <person name="Ma J."/>
        </authorList>
    </citation>
    <scope>NUCLEOTIDE SEQUENCE [LARGE SCALE GENOMIC DNA]</scope>
    <source>
        <strain evidence="3">CGMCC 1.16026</strain>
    </source>
</reference>